<proteinExistence type="predicted"/>
<feature type="non-terminal residue" evidence="1">
    <location>
        <position position="1"/>
    </location>
</feature>
<protein>
    <submittedName>
        <fullName evidence="1">Uncharacterized protein</fullName>
    </submittedName>
</protein>
<name>A0A371F1J3_MUCPR</name>
<dbReference type="AlphaFoldDB" id="A0A371F1J3"/>
<dbReference type="EMBL" id="QJKJ01011036">
    <property type="protein sequence ID" value="RDX72161.1"/>
    <property type="molecule type" value="Genomic_DNA"/>
</dbReference>
<sequence>MSTTYHPEFDELWRHTSAFKLPQRLHLLSWLMGDPLSISRFIPNEIIIESVAQDLRDRGEALRQLKLALLRFTSNSQITLVCTRKAKGNLEEEVLEEFEHVHDAIFPDPDNQDAGINSSTLAIKSELLKEESCLKPLSTDNLNTAQVWVAGYLSRPSCDLPKEDRSRHQRFREETLGNHKMEGVLIKLESGPEKWNLGVGYIRNALHSSRLSLDSYPN</sequence>
<evidence type="ECO:0000313" key="2">
    <source>
        <dbReference type="Proteomes" id="UP000257109"/>
    </source>
</evidence>
<organism evidence="1 2">
    <name type="scientific">Mucuna pruriens</name>
    <name type="common">Velvet bean</name>
    <name type="synonym">Dolichos pruriens</name>
    <dbReference type="NCBI Taxonomy" id="157652"/>
    <lineage>
        <taxon>Eukaryota</taxon>
        <taxon>Viridiplantae</taxon>
        <taxon>Streptophyta</taxon>
        <taxon>Embryophyta</taxon>
        <taxon>Tracheophyta</taxon>
        <taxon>Spermatophyta</taxon>
        <taxon>Magnoliopsida</taxon>
        <taxon>eudicotyledons</taxon>
        <taxon>Gunneridae</taxon>
        <taxon>Pentapetalae</taxon>
        <taxon>rosids</taxon>
        <taxon>fabids</taxon>
        <taxon>Fabales</taxon>
        <taxon>Fabaceae</taxon>
        <taxon>Papilionoideae</taxon>
        <taxon>50 kb inversion clade</taxon>
        <taxon>NPAAA clade</taxon>
        <taxon>indigoferoid/millettioid clade</taxon>
        <taxon>Phaseoleae</taxon>
        <taxon>Mucuna</taxon>
    </lineage>
</organism>
<gene>
    <name evidence="1" type="ORF">CR513_48395</name>
</gene>
<dbReference type="Proteomes" id="UP000257109">
    <property type="component" value="Unassembled WGS sequence"/>
</dbReference>
<reference evidence="1" key="1">
    <citation type="submission" date="2018-05" db="EMBL/GenBank/DDBJ databases">
        <title>Draft genome of Mucuna pruriens seed.</title>
        <authorList>
            <person name="Nnadi N.E."/>
            <person name="Vos R."/>
            <person name="Hasami M.H."/>
            <person name="Devisetty U.K."/>
            <person name="Aguiy J.C."/>
        </authorList>
    </citation>
    <scope>NUCLEOTIDE SEQUENCE [LARGE SCALE GENOMIC DNA]</scope>
    <source>
        <strain evidence="1">JCA_2017</strain>
    </source>
</reference>
<evidence type="ECO:0000313" key="1">
    <source>
        <dbReference type="EMBL" id="RDX72161.1"/>
    </source>
</evidence>
<keyword evidence="2" id="KW-1185">Reference proteome</keyword>
<accession>A0A371F1J3</accession>
<comment type="caution">
    <text evidence="1">The sequence shown here is derived from an EMBL/GenBank/DDBJ whole genome shotgun (WGS) entry which is preliminary data.</text>
</comment>